<reference evidence="1 2" key="1">
    <citation type="submission" date="2016-01" db="EMBL/GenBank/DDBJ databases">
        <title>Genome Sequences of Twelve Sporeforming Bacillus Species Isolated from Foods.</title>
        <authorList>
            <person name="Berendsen E.M."/>
            <person name="Wells-Bennik M.H."/>
            <person name="Krawcyk A.O."/>
            <person name="De Jong A."/>
            <person name="Holsappel S."/>
            <person name="Eijlander R.T."/>
            <person name="Kuipers O.P."/>
        </authorList>
    </citation>
    <scope>NUCLEOTIDE SEQUENCE [LARGE SCALE GENOMIC DNA]</scope>
    <source>
        <strain evidence="1 2">B4102</strain>
    </source>
</reference>
<proteinExistence type="predicted"/>
<organism evidence="1 2">
    <name type="scientific">Heyndrickxia sporothermodurans</name>
    <dbReference type="NCBI Taxonomy" id="46224"/>
    <lineage>
        <taxon>Bacteria</taxon>
        <taxon>Bacillati</taxon>
        <taxon>Bacillota</taxon>
        <taxon>Bacilli</taxon>
        <taxon>Bacillales</taxon>
        <taxon>Bacillaceae</taxon>
        <taxon>Heyndrickxia</taxon>
    </lineage>
</organism>
<dbReference type="AlphaFoldDB" id="A0A150KZJ3"/>
<dbReference type="PATRIC" id="fig|46224.3.peg.3158"/>
<dbReference type="Proteomes" id="UP000075666">
    <property type="component" value="Unassembled WGS sequence"/>
</dbReference>
<keyword evidence="2" id="KW-1185">Reference proteome</keyword>
<sequence length="41" mass="4571">MVLGLHSLALSTKMDLSFGSWASFTRFVDQDGLWNRILAVS</sequence>
<accession>A0A150KZJ3</accession>
<evidence type="ECO:0000313" key="1">
    <source>
        <dbReference type="EMBL" id="KYD05460.1"/>
    </source>
</evidence>
<protein>
    <submittedName>
        <fullName evidence="1">Uncharacterized protein</fullName>
    </submittedName>
</protein>
<evidence type="ECO:0000313" key="2">
    <source>
        <dbReference type="Proteomes" id="UP000075666"/>
    </source>
</evidence>
<dbReference type="EMBL" id="LQYN01000056">
    <property type="protein sequence ID" value="KYD05460.1"/>
    <property type="molecule type" value="Genomic_DNA"/>
</dbReference>
<comment type="caution">
    <text evidence="1">The sequence shown here is derived from an EMBL/GenBank/DDBJ whole genome shotgun (WGS) entry which is preliminary data.</text>
</comment>
<name>A0A150KZJ3_9BACI</name>
<gene>
    <name evidence="1" type="ORF">B4102_3184</name>
</gene>